<proteinExistence type="predicted"/>
<evidence type="ECO:0000313" key="2">
    <source>
        <dbReference type="EMBL" id="GHC63125.1"/>
    </source>
</evidence>
<comment type="caution">
    <text evidence="2">The sequence shown here is derived from an EMBL/GenBank/DDBJ whole genome shotgun (WGS) entry which is preliminary data.</text>
</comment>
<reference evidence="2" key="2">
    <citation type="submission" date="2020-09" db="EMBL/GenBank/DDBJ databases">
        <authorList>
            <person name="Sun Q."/>
            <person name="Kim S."/>
        </authorList>
    </citation>
    <scope>NUCLEOTIDE SEQUENCE</scope>
    <source>
        <strain evidence="2">KCTC 12988</strain>
    </source>
</reference>
<feature type="chain" id="PRO_5036758318" description="PEP-CTERM protein-sorting domain-containing protein" evidence="1">
    <location>
        <begin position="21"/>
        <end position="280"/>
    </location>
</feature>
<dbReference type="AlphaFoldDB" id="A0A918TUX7"/>
<keyword evidence="3" id="KW-1185">Reference proteome</keyword>
<dbReference type="Proteomes" id="UP000644507">
    <property type="component" value="Unassembled WGS sequence"/>
</dbReference>
<dbReference type="RefSeq" id="WP_189572491.1">
    <property type="nucleotide sequence ID" value="NZ_BMXI01000016.1"/>
</dbReference>
<feature type="signal peptide" evidence="1">
    <location>
        <begin position="1"/>
        <end position="20"/>
    </location>
</feature>
<accession>A0A918TUX7</accession>
<reference evidence="2" key="1">
    <citation type="journal article" date="2014" name="Int. J. Syst. Evol. Microbiol.">
        <title>Complete genome sequence of Corynebacterium casei LMG S-19264T (=DSM 44701T), isolated from a smear-ripened cheese.</title>
        <authorList>
            <consortium name="US DOE Joint Genome Institute (JGI-PGF)"/>
            <person name="Walter F."/>
            <person name="Albersmeier A."/>
            <person name="Kalinowski J."/>
            <person name="Ruckert C."/>
        </authorList>
    </citation>
    <scope>NUCLEOTIDE SEQUENCE</scope>
    <source>
        <strain evidence="2">KCTC 12988</strain>
    </source>
</reference>
<organism evidence="2 3">
    <name type="scientific">Roseibacillus persicicus</name>
    <dbReference type="NCBI Taxonomy" id="454148"/>
    <lineage>
        <taxon>Bacteria</taxon>
        <taxon>Pseudomonadati</taxon>
        <taxon>Verrucomicrobiota</taxon>
        <taxon>Verrucomicrobiia</taxon>
        <taxon>Verrucomicrobiales</taxon>
        <taxon>Verrucomicrobiaceae</taxon>
        <taxon>Roseibacillus</taxon>
    </lineage>
</organism>
<evidence type="ECO:0008006" key="4">
    <source>
        <dbReference type="Google" id="ProtNLM"/>
    </source>
</evidence>
<sequence length="280" mass="29299">MKSTLTLLSLSLSLSNFAGAQLSIEPSWGSESFASVADRRFTSTSTNFNFAPSDGGAGSLSSATSLTESRGSSSGFSVLDASNGLSVPLIRTYASTNSGNWAAFGSSVAIEGYTFNGSAPKTFTLDASLTGLVSNIDNDFAGNFATLSIWSPSGEFFPPIATRTAGPDDGFFFSSSESSYLEFGFNQLDTLRLEQNGLNDDDVLSGSLSWTMEPGETVYLWASGRSAVYGPDSIADARNTLTASFQDSTGLSSLSGGVVPEPSTSLLGLLSLAVLFRRKR</sequence>
<evidence type="ECO:0000313" key="3">
    <source>
        <dbReference type="Proteomes" id="UP000644507"/>
    </source>
</evidence>
<protein>
    <recommendedName>
        <fullName evidence="4">PEP-CTERM protein-sorting domain-containing protein</fullName>
    </recommendedName>
</protein>
<gene>
    <name evidence="2" type="ORF">GCM10007100_33230</name>
</gene>
<name>A0A918TUX7_9BACT</name>
<keyword evidence="1" id="KW-0732">Signal</keyword>
<dbReference type="EMBL" id="BMXI01000016">
    <property type="protein sequence ID" value="GHC63125.1"/>
    <property type="molecule type" value="Genomic_DNA"/>
</dbReference>
<evidence type="ECO:0000256" key="1">
    <source>
        <dbReference type="SAM" id="SignalP"/>
    </source>
</evidence>